<organism evidence="1 2">
    <name type="scientific">Cetraspora pellucida</name>
    <dbReference type="NCBI Taxonomy" id="1433469"/>
    <lineage>
        <taxon>Eukaryota</taxon>
        <taxon>Fungi</taxon>
        <taxon>Fungi incertae sedis</taxon>
        <taxon>Mucoromycota</taxon>
        <taxon>Glomeromycotina</taxon>
        <taxon>Glomeromycetes</taxon>
        <taxon>Diversisporales</taxon>
        <taxon>Gigasporaceae</taxon>
        <taxon>Cetraspora</taxon>
    </lineage>
</organism>
<evidence type="ECO:0000313" key="2">
    <source>
        <dbReference type="Proteomes" id="UP000789366"/>
    </source>
</evidence>
<name>A0ACA9NE01_9GLOM</name>
<accession>A0ACA9NE01</accession>
<keyword evidence="2" id="KW-1185">Reference proteome</keyword>
<proteinExistence type="predicted"/>
<feature type="non-terminal residue" evidence="1">
    <location>
        <position position="222"/>
    </location>
</feature>
<evidence type="ECO:0000313" key="1">
    <source>
        <dbReference type="EMBL" id="CAG8637014.1"/>
    </source>
</evidence>
<sequence length="222" mass="25023">MNVLLFGGEWIKAGIGVSDTNQSPSVVIRAEVGKTENKQNFENLVKGTQIKQQCHNNISDTTWCGRIRNHMNFMAIIDRRHVILKELNIKRARNECSVLITVPNTLVTLYGIGCLSGLVIDVGYGKTAIADQDFDEYFLSILLPDTQFFNETPDIELARTLKESDICEVLSDVDSIEDRPDRIEAEYNGRKAIYRAISYCEPDKRTTLWVNIAFTGSSSLLK</sequence>
<dbReference type="EMBL" id="CAJVPW010012602">
    <property type="protein sequence ID" value="CAG8637014.1"/>
    <property type="molecule type" value="Genomic_DNA"/>
</dbReference>
<dbReference type="Proteomes" id="UP000789366">
    <property type="component" value="Unassembled WGS sequence"/>
</dbReference>
<gene>
    <name evidence="1" type="ORF">SPELUC_LOCUS8419</name>
</gene>
<comment type="caution">
    <text evidence="1">The sequence shown here is derived from an EMBL/GenBank/DDBJ whole genome shotgun (WGS) entry which is preliminary data.</text>
</comment>
<reference evidence="1" key="1">
    <citation type="submission" date="2021-06" db="EMBL/GenBank/DDBJ databases">
        <authorList>
            <person name="Kallberg Y."/>
            <person name="Tangrot J."/>
            <person name="Rosling A."/>
        </authorList>
    </citation>
    <scope>NUCLEOTIDE SEQUENCE</scope>
    <source>
        <strain evidence="1">28 12/20/2015</strain>
    </source>
</reference>
<protein>
    <submittedName>
        <fullName evidence="1">3484_t:CDS:1</fullName>
    </submittedName>
</protein>